<comment type="catalytic activity">
    <reaction evidence="11">
        <text>ATP + H2O = ADP + phosphate + H(+)</text>
        <dbReference type="Rhea" id="RHEA:13065"/>
        <dbReference type="ChEBI" id="CHEBI:15377"/>
        <dbReference type="ChEBI" id="CHEBI:15378"/>
        <dbReference type="ChEBI" id="CHEBI:30616"/>
        <dbReference type="ChEBI" id="CHEBI:43474"/>
        <dbReference type="ChEBI" id="CHEBI:456216"/>
        <dbReference type="EC" id="5.6.2.4"/>
    </reaction>
</comment>
<dbReference type="NCBIfam" id="TIGR00595">
    <property type="entry name" value="priA"/>
    <property type="match status" value="1"/>
</dbReference>
<comment type="catalytic activity">
    <reaction evidence="11">
        <text>Couples ATP hydrolysis with the unwinding of duplex DNA by translocating in the 3'-5' direction.</text>
        <dbReference type="EC" id="5.6.2.4"/>
    </reaction>
</comment>
<keyword evidence="10 11" id="KW-0413">Isomerase</keyword>
<evidence type="ECO:0000256" key="1">
    <source>
        <dbReference type="ARBA" id="ARBA00022515"/>
    </source>
</evidence>
<dbReference type="InterPro" id="IPR041222">
    <property type="entry name" value="PriA_3primeBD"/>
</dbReference>
<dbReference type="PANTHER" id="PTHR30580">
    <property type="entry name" value="PRIMOSOMAL PROTEIN N"/>
    <property type="match status" value="1"/>
</dbReference>
<keyword evidence="1 11" id="KW-0639">Primosome</keyword>
<evidence type="ECO:0000313" key="15">
    <source>
        <dbReference type="Proteomes" id="UP000811282"/>
    </source>
</evidence>
<proteinExistence type="inferred from homology"/>
<feature type="binding site" evidence="11">
    <location>
        <position position="475"/>
    </location>
    <ligand>
        <name>Zn(2+)</name>
        <dbReference type="ChEBI" id="CHEBI:29105"/>
        <label>1</label>
    </ligand>
</feature>
<feature type="binding site" evidence="11">
    <location>
        <position position="462"/>
    </location>
    <ligand>
        <name>Zn(2+)</name>
        <dbReference type="ChEBI" id="CHEBI:29105"/>
        <label>2</label>
    </ligand>
</feature>
<dbReference type="CDD" id="cd17929">
    <property type="entry name" value="DEXHc_priA"/>
    <property type="match status" value="1"/>
</dbReference>
<comment type="similarity">
    <text evidence="11">Belongs to the helicase family. PriA subfamily.</text>
</comment>
<dbReference type="SMART" id="SM00490">
    <property type="entry name" value="HELICc"/>
    <property type="match status" value="1"/>
</dbReference>
<dbReference type="InterPro" id="IPR027417">
    <property type="entry name" value="P-loop_NTPase"/>
</dbReference>
<feature type="binding site" evidence="11">
    <location>
        <position position="435"/>
    </location>
    <ligand>
        <name>Zn(2+)</name>
        <dbReference type="ChEBI" id="CHEBI:29105"/>
        <label>1</label>
    </ligand>
</feature>
<evidence type="ECO:0000259" key="13">
    <source>
        <dbReference type="PROSITE" id="PS51194"/>
    </source>
</evidence>
<evidence type="ECO:0000256" key="6">
    <source>
        <dbReference type="ARBA" id="ARBA00022806"/>
    </source>
</evidence>
<dbReference type="InterPro" id="IPR011545">
    <property type="entry name" value="DEAD/DEAH_box_helicase_dom"/>
</dbReference>
<protein>
    <recommendedName>
        <fullName evidence="11">Replication restart protein PriA</fullName>
    </recommendedName>
    <alternativeName>
        <fullName evidence="11">ATP-dependent DNA helicase PriA</fullName>
        <ecNumber evidence="11">5.6.2.4</ecNumber>
    </alternativeName>
    <alternativeName>
        <fullName evidence="11">DNA 3'-5' helicase PriA</fullName>
    </alternativeName>
</protein>
<dbReference type="EC" id="5.6.2.4" evidence="11"/>
<comment type="subunit">
    <text evidence="11">Component of the replication restart primosome.</text>
</comment>
<evidence type="ECO:0000256" key="3">
    <source>
        <dbReference type="ARBA" id="ARBA00022723"/>
    </source>
</evidence>
<keyword evidence="5 11" id="KW-0378">Hydrolase</keyword>
<dbReference type="Pfam" id="PF17764">
    <property type="entry name" value="PriA_3primeBD"/>
    <property type="match status" value="1"/>
</dbReference>
<keyword evidence="2 11" id="KW-0235">DNA replication</keyword>
<evidence type="ECO:0000256" key="10">
    <source>
        <dbReference type="ARBA" id="ARBA00023235"/>
    </source>
</evidence>
<dbReference type="Gene3D" id="3.40.1440.60">
    <property type="entry name" value="PriA, 3(prime) DNA-binding domain"/>
    <property type="match status" value="1"/>
</dbReference>
<feature type="binding site" evidence="11">
    <location>
        <position position="438"/>
    </location>
    <ligand>
        <name>Zn(2+)</name>
        <dbReference type="ChEBI" id="CHEBI:29105"/>
        <label>1</label>
    </ligand>
</feature>
<accession>A0ABS5Y8X3</accession>
<evidence type="ECO:0000256" key="7">
    <source>
        <dbReference type="ARBA" id="ARBA00022833"/>
    </source>
</evidence>
<dbReference type="Gene3D" id="3.40.50.300">
    <property type="entry name" value="P-loop containing nucleotide triphosphate hydrolases"/>
    <property type="match status" value="2"/>
</dbReference>
<keyword evidence="8 11" id="KW-0067">ATP-binding</keyword>
<dbReference type="CDD" id="cd18804">
    <property type="entry name" value="SF2_C_priA"/>
    <property type="match status" value="1"/>
</dbReference>
<dbReference type="Pfam" id="PF18319">
    <property type="entry name" value="Zn_ribbon_PriA"/>
    <property type="match status" value="1"/>
</dbReference>
<keyword evidence="7 11" id="KW-0862">Zinc</keyword>
<sequence length="731" mass="81373">MSVVNVALPVPLARTFDYLLPANAAPVIGWRVRVPFGQRQAIGIVTAIREHSEVALDKLKPISDVLDSQSLFPDSLWRILNWAIGYYHYPAGEVLFHALPVLLRQGKPASMAPLWQWFATEQGRSTLPDTLKRAPKQQQALAALLRGPVYRHQVSELQLADAALQALRAKGLCDLRPQAVDTHDWRPGFCVNGERLRLNTEQATAVGAIRSEDDRFAAWLLAGVTGSGKTEVYLTVLENILAKGQQALVLVPEIGLTPQTIARFRERFTAPVEVLHSGLNDSERLAVWLKARGGECAIVIGTRSALFTPFARLGIIVIDEEHDSSYKQHEGWRYHARDLAVFRAREEKIPIILGTATPALETLYNVQQKKYRQLTLGKRAGSARPAGQQLLDMKGLALTHGLSAPLLDKMRTHLQAGNQVMLFLNRRGFAPALLCHECGWIAECQRCDHYYTLHQHQRQLRCHHCDSQRPLPQQCPQCGSTQLVAVGLGTEQLEAALTPLFPDVPVTRIDRDTTARKGALEGYLAQVQRGGARILIGTQMLAKGHHFPDVTLVSLLDVDGALFSGDFRAAERFAQIYTQVAGRAGRAGKQGEVLLQTHHPEHPLLQTLLHRGYMDFAQQTLEERRQAGLPPFTSHILFRAEDHDNRQAGLFLDQLRQLLDANPLRDNALWLMGPIPALAPKRGGRFRWQLLLSHPSRPQLQRLVAASLPLVGTLSQARKVKWSLDVDPLDS</sequence>
<evidence type="ECO:0000259" key="12">
    <source>
        <dbReference type="PROSITE" id="PS51192"/>
    </source>
</evidence>
<feature type="binding site" evidence="11">
    <location>
        <position position="465"/>
    </location>
    <ligand>
        <name>Zn(2+)</name>
        <dbReference type="ChEBI" id="CHEBI:29105"/>
        <label>2</label>
    </ligand>
</feature>
<dbReference type="Pfam" id="PF00271">
    <property type="entry name" value="Helicase_C"/>
    <property type="match status" value="1"/>
</dbReference>
<keyword evidence="15" id="KW-1185">Reference proteome</keyword>
<comment type="cofactor">
    <cofactor evidence="11">
        <name>Zn(2+)</name>
        <dbReference type="ChEBI" id="CHEBI:29105"/>
    </cofactor>
    <text evidence="11">Binds 2 zinc ions per subunit.</text>
</comment>
<feature type="domain" description="Helicase C-terminal" evidence="13">
    <location>
        <begin position="470"/>
        <end position="629"/>
    </location>
</feature>
<evidence type="ECO:0000256" key="4">
    <source>
        <dbReference type="ARBA" id="ARBA00022741"/>
    </source>
</evidence>
<dbReference type="RefSeq" id="WP_215668539.1">
    <property type="nucleotide sequence ID" value="NZ_JAFJYC010000001.1"/>
</dbReference>
<dbReference type="PROSITE" id="PS51192">
    <property type="entry name" value="HELICASE_ATP_BIND_1"/>
    <property type="match status" value="1"/>
</dbReference>
<dbReference type="PANTHER" id="PTHR30580:SF0">
    <property type="entry name" value="PRIMOSOMAL PROTEIN N"/>
    <property type="match status" value="1"/>
</dbReference>
<dbReference type="HAMAP" id="MF_00983">
    <property type="entry name" value="PriA"/>
    <property type="match status" value="1"/>
</dbReference>
<evidence type="ECO:0000256" key="5">
    <source>
        <dbReference type="ARBA" id="ARBA00022801"/>
    </source>
</evidence>
<evidence type="ECO:0000313" key="14">
    <source>
        <dbReference type="EMBL" id="MBT9431406.1"/>
    </source>
</evidence>
<feature type="binding site" evidence="11">
    <location>
        <position position="444"/>
    </location>
    <ligand>
        <name>Zn(2+)</name>
        <dbReference type="ChEBI" id="CHEBI:29105"/>
        <label>2</label>
    </ligand>
</feature>
<keyword evidence="4 11" id="KW-0547">Nucleotide-binding</keyword>
<dbReference type="InterPro" id="IPR005259">
    <property type="entry name" value="PriA"/>
</dbReference>
<dbReference type="SMART" id="SM00487">
    <property type="entry name" value="DEXDc"/>
    <property type="match status" value="1"/>
</dbReference>
<feature type="domain" description="Helicase ATP-binding" evidence="12">
    <location>
        <begin position="210"/>
        <end position="376"/>
    </location>
</feature>
<keyword evidence="9 11" id="KW-0238">DNA-binding</keyword>
<dbReference type="EMBL" id="JAFJYC010000001">
    <property type="protein sequence ID" value="MBT9431406.1"/>
    <property type="molecule type" value="Genomic_DNA"/>
</dbReference>
<dbReference type="Pfam" id="PF00270">
    <property type="entry name" value="DEAD"/>
    <property type="match status" value="1"/>
</dbReference>
<dbReference type="InterPro" id="IPR014001">
    <property type="entry name" value="Helicase_ATP-bd"/>
</dbReference>
<dbReference type="PROSITE" id="PS51194">
    <property type="entry name" value="HELICASE_CTER"/>
    <property type="match status" value="1"/>
</dbReference>
<feature type="binding site" evidence="11">
    <location>
        <position position="447"/>
    </location>
    <ligand>
        <name>Zn(2+)</name>
        <dbReference type="ChEBI" id="CHEBI:29105"/>
        <label>2</label>
    </ligand>
</feature>
<organism evidence="14 15">
    <name type="scientific">Candidatus Sodalis endolongispinus</name>
    <dbReference type="NCBI Taxonomy" id="2812662"/>
    <lineage>
        <taxon>Bacteria</taxon>
        <taxon>Pseudomonadati</taxon>
        <taxon>Pseudomonadota</taxon>
        <taxon>Gammaproteobacteria</taxon>
        <taxon>Enterobacterales</taxon>
        <taxon>Bruguierivoracaceae</taxon>
        <taxon>Sodalis</taxon>
    </lineage>
</organism>
<evidence type="ECO:0000256" key="9">
    <source>
        <dbReference type="ARBA" id="ARBA00023125"/>
    </source>
</evidence>
<comment type="function">
    <text evidence="11">Initiates the restart of stalled replication forks, which reloads the replicative helicase on sites other than the origin of replication. Recognizes and binds to abandoned replication forks and remodels them to uncover a helicase loading site. Promotes assembly of the primosome at these replication forks.</text>
</comment>
<dbReference type="InterPro" id="IPR048949">
    <property type="entry name" value="WHD_PriA"/>
</dbReference>
<dbReference type="InterPro" id="IPR040498">
    <property type="entry name" value="PriA_CRR"/>
</dbReference>
<name>A0ABS5Y8X3_9GAMM</name>
<dbReference type="SUPFAM" id="SSF52540">
    <property type="entry name" value="P-loop containing nucleoside triphosphate hydrolases"/>
    <property type="match status" value="1"/>
</dbReference>
<evidence type="ECO:0000256" key="2">
    <source>
        <dbReference type="ARBA" id="ARBA00022705"/>
    </source>
</evidence>
<dbReference type="InterPro" id="IPR041236">
    <property type="entry name" value="PriA_C"/>
</dbReference>
<dbReference type="Pfam" id="PF21213">
    <property type="entry name" value="WHD_PriA"/>
    <property type="match status" value="1"/>
</dbReference>
<reference evidence="14 15" key="1">
    <citation type="journal article" date="2021" name="Genome Biol. Evol.">
        <title>The evolution of interdependence in a four-way mealybug symbiosis.</title>
        <authorList>
            <person name="Garber A.I."/>
            <person name="Kupper M."/>
            <person name="Laetsch D.R."/>
            <person name="Weldon S.R."/>
            <person name="Ladinsky M.S."/>
            <person name="Bjorkman P.J."/>
            <person name="McCutcheon J.P."/>
        </authorList>
    </citation>
    <scope>NUCLEOTIDE SEQUENCE [LARGE SCALE GENOMIC DNA]</scope>
    <source>
        <strain evidence="14">SOD</strain>
    </source>
</reference>
<keyword evidence="3 11" id="KW-0479">Metal-binding</keyword>
<dbReference type="NCBIfam" id="NF004065">
    <property type="entry name" value="PRK05580.1-1"/>
    <property type="match status" value="1"/>
</dbReference>
<evidence type="ECO:0000256" key="8">
    <source>
        <dbReference type="ARBA" id="ARBA00022840"/>
    </source>
</evidence>
<dbReference type="InterPro" id="IPR042115">
    <property type="entry name" value="PriA_3primeBD_sf"/>
</dbReference>
<keyword evidence="6 11" id="KW-0347">Helicase</keyword>
<dbReference type="Proteomes" id="UP000811282">
    <property type="component" value="Unassembled WGS sequence"/>
</dbReference>
<comment type="caution">
    <text evidence="14">The sequence shown here is derived from an EMBL/GenBank/DDBJ whole genome shotgun (WGS) entry which is preliminary data.</text>
</comment>
<dbReference type="NCBIfam" id="NF004067">
    <property type="entry name" value="PRK05580.1-4"/>
    <property type="match status" value="1"/>
</dbReference>
<evidence type="ECO:0000256" key="11">
    <source>
        <dbReference type="HAMAP-Rule" id="MF_00983"/>
    </source>
</evidence>
<feature type="binding site" evidence="11">
    <location>
        <position position="478"/>
    </location>
    <ligand>
        <name>Zn(2+)</name>
        <dbReference type="ChEBI" id="CHEBI:29105"/>
        <label>1</label>
    </ligand>
</feature>
<gene>
    <name evidence="11 14" type="primary">priA</name>
    <name evidence="14" type="ORF">JZM24_03185</name>
</gene>
<dbReference type="Pfam" id="PF18074">
    <property type="entry name" value="PriA_C"/>
    <property type="match status" value="1"/>
</dbReference>
<dbReference type="InterPro" id="IPR001650">
    <property type="entry name" value="Helicase_C-like"/>
</dbReference>